<accession>A0AC61S4K0</accession>
<keyword evidence="2" id="KW-1185">Reference proteome</keyword>
<keyword evidence="1" id="KW-0378">Hydrolase</keyword>
<sequence>MSKKFFAILSAAITSVVGYPAVYEINAPVEWDNNAPVCLKMGGRSAYGDSIGVNSMYVSRNGVPVIPVMGEFHYCRYPAGQWEQEIQKMKAGGINLLSTYVFWNLHEEKEGVWNWYGNLDLRSFLKLCKKNNMEVVIRIGPFGHGEIRSGGLPDWIFAKNLDVRSNDAAYLRDVEKFYSQIAGQISGYLFKDGGPVIGCQIENEHQHSAAPWYVSYPGEKTRDHTAASYDKGITKVGVSVQDAKITRAELGTKHMQTLLQMAKNAGIITPLYTATGWGNAAVIPGEAIPVTAGYTYPTWSAKQRRSNFCIFKDLRKQPDYSPVRYDPAAYPSASAEMGVGIQIVYDRRPICQPDVAEAMMIRCLGGGSNIIGYYMYHGGSTPRMNNGTGDFFSDQPMGVPKISYDFQAPLGEFGLEAPSFRLLRTIHSFLDDFGDRLAPMVTVMPDNASFMTPDNCNDLRYAARMNSRGEGFLFLVNSQDHDSDRHDQTGLQIKLNIEGDTVMVPGNGGFTLPKNTSAILPFNFDMDGACLKYAIAQPLMKIEDNGSRHYFFFVRPGMKPEYLFDKTTVKGRYKFNNITPGFNSTFQVKTNNGKTITITTLAYNEALNATKINGKLLITKATVVPQPHGARLLSMGNPEFEYVVYPSVSGFKKQVSKVTEVEPEFAIDRSVPLRMEVSFKMPDRSENVNEYFLSVPYIGDVAMAFIDGEMVLDNFWQGRPWIIGLDRFSNKIQQGKPMGFYFRPLRKDVPYLKDIPEKFIPDLSGSPVLEIGKVDIIPQYAVEIDI</sequence>
<reference evidence="1" key="1">
    <citation type="submission" date="2019-04" db="EMBL/GenBank/DDBJ databases">
        <title>Microbes associate with the intestines of laboratory mice.</title>
        <authorList>
            <person name="Navarre W."/>
            <person name="Wong E."/>
            <person name="Huang K.C."/>
            <person name="Tropini C."/>
            <person name="Ng K."/>
            <person name="Yu B."/>
        </authorList>
    </citation>
    <scope>NUCLEOTIDE SEQUENCE</scope>
    <source>
        <strain evidence="1">NM86_A22</strain>
    </source>
</reference>
<gene>
    <name evidence="1" type="ORF">E5990_07515</name>
</gene>
<evidence type="ECO:0000313" key="2">
    <source>
        <dbReference type="Proteomes" id="UP000305401"/>
    </source>
</evidence>
<comment type="caution">
    <text evidence="1">The sequence shown here is derived from an EMBL/GenBank/DDBJ whole genome shotgun (WGS) entry which is preliminary data.</text>
</comment>
<proteinExistence type="predicted"/>
<evidence type="ECO:0000313" key="1">
    <source>
        <dbReference type="EMBL" id="THG47982.1"/>
    </source>
</evidence>
<dbReference type="EMBL" id="SSTG01000091">
    <property type="protein sequence ID" value="THG47982.1"/>
    <property type="molecule type" value="Genomic_DNA"/>
</dbReference>
<dbReference type="Proteomes" id="UP000305401">
    <property type="component" value="Unassembled WGS sequence"/>
</dbReference>
<organism evidence="1 2">
    <name type="scientific">Muribaculum caecicola</name>
    <dbReference type="NCBI Taxonomy" id="3038144"/>
    <lineage>
        <taxon>Bacteria</taxon>
        <taxon>Pseudomonadati</taxon>
        <taxon>Bacteroidota</taxon>
        <taxon>Bacteroidia</taxon>
        <taxon>Bacteroidales</taxon>
        <taxon>Muribaculaceae</taxon>
        <taxon>Muribaculum</taxon>
    </lineage>
</organism>
<name>A0AC61S4K0_9BACT</name>
<protein>
    <submittedName>
        <fullName evidence="1">Glycosyl hydrolase family 35</fullName>
    </submittedName>
</protein>